<evidence type="ECO:0000313" key="14">
    <source>
        <dbReference type="EMBL" id="ETN38751.1"/>
    </source>
</evidence>
<dbReference type="Proteomes" id="UP000030752">
    <property type="component" value="Unassembled WGS sequence"/>
</dbReference>
<dbReference type="GO" id="GO:0004660">
    <property type="term" value="F:protein farnesyltransferase activity"/>
    <property type="evidence" value="ECO:0007669"/>
    <property type="project" value="UniProtKB-EC"/>
</dbReference>
<dbReference type="OrthoDB" id="272289at2759"/>
<evidence type="ECO:0000256" key="3">
    <source>
        <dbReference type="ARBA" id="ARBA00012700"/>
    </source>
</evidence>
<evidence type="ECO:0000256" key="12">
    <source>
        <dbReference type="ARBA" id="ARBA00043086"/>
    </source>
</evidence>
<dbReference type="InterPro" id="IPR002088">
    <property type="entry name" value="Prenyl_trans_a"/>
</dbReference>
<dbReference type="RefSeq" id="XP_008719340.1">
    <property type="nucleotide sequence ID" value="XM_008721118.1"/>
</dbReference>
<dbReference type="PANTHER" id="PTHR11129">
    <property type="entry name" value="PROTEIN FARNESYLTRANSFERASE ALPHA SUBUNIT/RAB GERANYLGERANYL TRANSFERASE ALPHA SUBUNIT"/>
    <property type="match status" value="1"/>
</dbReference>
<evidence type="ECO:0000256" key="6">
    <source>
        <dbReference type="ARBA" id="ARBA00022679"/>
    </source>
</evidence>
<keyword evidence="5" id="KW-0637">Prenyltransferase</keyword>
<dbReference type="PANTHER" id="PTHR11129:SF1">
    <property type="entry name" value="PROTEIN FARNESYLTRANSFERASE_GERANYLGERANYLTRANSFERASE TYPE-1 SUBUNIT ALPHA"/>
    <property type="match status" value="1"/>
</dbReference>
<dbReference type="HOGENOM" id="CLU_026582_1_0_1"/>
<dbReference type="GO" id="GO:0005953">
    <property type="term" value="C:CAAX-protein geranylgeranyltransferase complex"/>
    <property type="evidence" value="ECO:0007669"/>
    <property type="project" value="TreeGrafter"/>
</dbReference>
<evidence type="ECO:0000256" key="8">
    <source>
        <dbReference type="ARBA" id="ARBA00022842"/>
    </source>
</evidence>
<reference evidence="14 15" key="1">
    <citation type="submission" date="2013-03" db="EMBL/GenBank/DDBJ databases">
        <title>The Genome Sequence of Phialophora europaea CBS 101466.</title>
        <authorList>
            <consortium name="The Broad Institute Genomics Platform"/>
            <person name="Cuomo C."/>
            <person name="de Hoog S."/>
            <person name="Gorbushina A."/>
            <person name="Walker B."/>
            <person name="Young S.K."/>
            <person name="Zeng Q."/>
            <person name="Gargeya S."/>
            <person name="Fitzgerald M."/>
            <person name="Haas B."/>
            <person name="Abouelleil A."/>
            <person name="Allen A.W."/>
            <person name="Alvarado L."/>
            <person name="Arachchi H.M."/>
            <person name="Berlin A.M."/>
            <person name="Chapman S.B."/>
            <person name="Gainer-Dewar J."/>
            <person name="Goldberg J."/>
            <person name="Griggs A."/>
            <person name="Gujja S."/>
            <person name="Hansen M."/>
            <person name="Howarth C."/>
            <person name="Imamovic A."/>
            <person name="Ireland A."/>
            <person name="Larimer J."/>
            <person name="McCowan C."/>
            <person name="Murphy C."/>
            <person name="Pearson M."/>
            <person name="Poon T.W."/>
            <person name="Priest M."/>
            <person name="Roberts A."/>
            <person name="Saif S."/>
            <person name="Shea T."/>
            <person name="Sisk P."/>
            <person name="Sykes S."/>
            <person name="Wortman J."/>
            <person name="Nusbaum C."/>
            <person name="Birren B."/>
        </authorList>
    </citation>
    <scope>NUCLEOTIDE SEQUENCE [LARGE SCALE GENOMIC DNA]</scope>
    <source>
        <strain evidence="14 15">CBS 101466</strain>
    </source>
</reference>
<dbReference type="Pfam" id="PF01239">
    <property type="entry name" value="PPTA"/>
    <property type="match status" value="5"/>
</dbReference>
<keyword evidence="6" id="KW-0808">Transferase</keyword>
<evidence type="ECO:0000313" key="15">
    <source>
        <dbReference type="Proteomes" id="UP000030752"/>
    </source>
</evidence>
<dbReference type="STRING" id="1220924.W2RQE6"/>
<dbReference type="eggNOG" id="KOG0530">
    <property type="taxonomic scope" value="Eukaryota"/>
</dbReference>
<evidence type="ECO:0000256" key="5">
    <source>
        <dbReference type="ARBA" id="ARBA00022602"/>
    </source>
</evidence>
<dbReference type="EC" id="2.5.1.58" evidence="4"/>
<evidence type="ECO:0000256" key="10">
    <source>
        <dbReference type="ARBA" id="ARBA00041392"/>
    </source>
</evidence>
<dbReference type="Gene3D" id="1.25.40.120">
    <property type="entry name" value="Protein prenylyltransferase"/>
    <property type="match status" value="1"/>
</dbReference>
<evidence type="ECO:0000256" key="13">
    <source>
        <dbReference type="ARBA" id="ARBA00043219"/>
    </source>
</evidence>
<dbReference type="SUPFAM" id="SSF48439">
    <property type="entry name" value="Protein prenylyltransferase"/>
    <property type="match status" value="1"/>
</dbReference>
<accession>W2RQE6</accession>
<proteinExistence type="inferred from homology"/>
<evidence type="ECO:0000256" key="7">
    <source>
        <dbReference type="ARBA" id="ARBA00022737"/>
    </source>
</evidence>
<keyword evidence="15" id="KW-1185">Reference proteome</keyword>
<name>W2RQE6_CYPE1</name>
<evidence type="ECO:0000256" key="11">
    <source>
        <dbReference type="ARBA" id="ARBA00042436"/>
    </source>
</evidence>
<organism evidence="14 15">
    <name type="scientific">Cyphellophora europaea (strain CBS 101466)</name>
    <name type="common">Phialophora europaea</name>
    <dbReference type="NCBI Taxonomy" id="1220924"/>
    <lineage>
        <taxon>Eukaryota</taxon>
        <taxon>Fungi</taxon>
        <taxon>Dikarya</taxon>
        <taxon>Ascomycota</taxon>
        <taxon>Pezizomycotina</taxon>
        <taxon>Eurotiomycetes</taxon>
        <taxon>Chaetothyriomycetidae</taxon>
        <taxon>Chaetothyriales</taxon>
        <taxon>Cyphellophoraceae</taxon>
        <taxon>Cyphellophora</taxon>
    </lineage>
</organism>
<dbReference type="VEuPathDB" id="FungiDB:HMPREF1541_06789"/>
<dbReference type="GO" id="GO:0005965">
    <property type="term" value="C:protein farnesyltransferase complex"/>
    <property type="evidence" value="ECO:0007669"/>
    <property type="project" value="TreeGrafter"/>
</dbReference>
<evidence type="ECO:0000256" key="9">
    <source>
        <dbReference type="ARBA" id="ARBA00040965"/>
    </source>
</evidence>
<dbReference type="GeneID" id="19974128"/>
<sequence length="387" mass="44791">MAPYNYSHLRAPARAKEPFYATSEFWTDINPIPLMEGAPQAPSKPGEDLPTQSAPALATIAYSKRYLEAMSYLRAVMAQNEFSERCLALTEDIIGMNPAHYTVWLYRMKCLRELWGVNTQETEQVAENEKKIEMGVDGELEWLESVSERNLKNYQIWHHRQSLLSLLPESSVLPPSEISFLAHILSFDAKNYHVWTYRQWLCRRYASTLLVDPSPELIEMEKLLNDDCRNNSAWSHRYFVVFGLEELELMEKGDKVRKEILDEGLLPVDEAAVEREIAYAKEWIEVAPQNPSPWNYLRGVLKRAGRNLQSEREFCETFVRPAGEEGVELDFEGDAVRSSHAIDWLSQAYVEQGTEEGKEKARRCLQALGTKWDIIRKNYWDYRAKGL</sequence>
<comment type="cofactor">
    <cofactor evidence="1">
        <name>Mg(2+)</name>
        <dbReference type="ChEBI" id="CHEBI:18420"/>
    </cofactor>
</comment>
<dbReference type="FunCoup" id="W2RQE6">
    <property type="interactions" value="174"/>
</dbReference>
<evidence type="ECO:0000256" key="2">
    <source>
        <dbReference type="ARBA" id="ARBA00006734"/>
    </source>
</evidence>
<dbReference type="EC" id="2.5.1.59" evidence="3"/>
<protein>
    <recommendedName>
        <fullName evidence="9">Protein farnesyltransferase/geranylgeranyltransferase type-1 subunit alpha</fullName>
        <ecNumber evidence="4">2.5.1.58</ecNumber>
        <ecNumber evidence="3">2.5.1.59</ecNumber>
    </recommendedName>
    <alternativeName>
        <fullName evidence="12">CAAX farnesyltransferase subunit alpha</fullName>
    </alternativeName>
    <alternativeName>
        <fullName evidence="11">FTase-alpha</fullName>
    </alternativeName>
    <alternativeName>
        <fullName evidence="10">Ras proteins prenyltransferase subunit alpha</fullName>
    </alternativeName>
    <alternativeName>
        <fullName evidence="13">Type I protein geranyl-geranyltransferase subunit alpha</fullName>
    </alternativeName>
</protein>
<dbReference type="EMBL" id="KB822722">
    <property type="protein sequence ID" value="ETN38751.1"/>
    <property type="molecule type" value="Genomic_DNA"/>
</dbReference>
<dbReference type="GO" id="GO:0004662">
    <property type="term" value="F:CAAX-protein geranylgeranyltransferase activity"/>
    <property type="evidence" value="ECO:0007669"/>
    <property type="project" value="UniProtKB-EC"/>
</dbReference>
<keyword evidence="8" id="KW-0460">Magnesium</keyword>
<comment type="similarity">
    <text evidence="2">Belongs to the protein prenyltransferase subunit alpha family.</text>
</comment>
<evidence type="ECO:0000256" key="1">
    <source>
        <dbReference type="ARBA" id="ARBA00001946"/>
    </source>
</evidence>
<evidence type="ECO:0000256" key="4">
    <source>
        <dbReference type="ARBA" id="ARBA00012702"/>
    </source>
</evidence>
<dbReference type="InParanoid" id="W2RQE6"/>
<dbReference type="PROSITE" id="PS51147">
    <property type="entry name" value="PFTA"/>
    <property type="match status" value="5"/>
</dbReference>
<dbReference type="AlphaFoldDB" id="W2RQE6"/>
<keyword evidence="7" id="KW-0677">Repeat</keyword>
<gene>
    <name evidence="14" type="ORF">HMPREF1541_06789</name>
</gene>